<keyword evidence="1" id="KW-1133">Transmembrane helix</keyword>
<dbReference type="InterPro" id="IPR046714">
    <property type="entry name" value="DUF6787"/>
</dbReference>
<proteinExistence type="predicted"/>
<evidence type="ECO:0000313" key="3">
    <source>
        <dbReference type="EMBL" id="WKN34904.1"/>
    </source>
</evidence>
<name>A0AA49GPK5_9BACT</name>
<keyword evidence="1" id="KW-0812">Transmembrane</keyword>
<organism evidence="3">
    <name type="scientific">Roseihalotalea indica</name>
    <dbReference type="NCBI Taxonomy" id="2867963"/>
    <lineage>
        <taxon>Bacteria</taxon>
        <taxon>Pseudomonadati</taxon>
        <taxon>Bacteroidota</taxon>
        <taxon>Cytophagia</taxon>
        <taxon>Cytophagales</taxon>
        <taxon>Catalimonadaceae</taxon>
        <taxon>Roseihalotalea</taxon>
    </lineage>
</organism>
<dbReference type="Pfam" id="PF20584">
    <property type="entry name" value="DUF6787"/>
    <property type="match status" value="1"/>
</dbReference>
<reference evidence="3" key="1">
    <citation type="journal article" date="2023" name="Comput. Struct. Biotechnol. J.">
        <title>Discovery of a novel marine Bacteroidetes with a rich repertoire of carbohydrate-active enzymes.</title>
        <authorList>
            <person name="Chen B."/>
            <person name="Liu G."/>
            <person name="Chen Q."/>
            <person name="Wang H."/>
            <person name="Liu L."/>
            <person name="Tang K."/>
        </authorList>
    </citation>
    <scope>NUCLEOTIDE SEQUENCE</scope>
    <source>
        <strain evidence="3">TK19036</strain>
    </source>
</reference>
<keyword evidence="1" id="KW-0472">Membrane</keyword>
<evidence type="ECO:0000259" key="2">
    <source>
        <dbReference type="Pfam" id="PF20584"/>
    </source>
</evidence>
<feature type="transmembrane region" description="Helical" evidence="1">
    <location>
        <begin position="32"/>
        <end position="52"/>
    </location>
</feature>
<sequence>MKKETSNSVATAQIEKPSFLQKLQTKWHLESIWQVILVLVVFSLTGSTVVMLRKALFGWIGFDETTNIWVKTITYILFVMPAYQILLLAYGTLLGQFHFFWEKEKKMLRAISRLFSR</sequence>
<accession>A0AA49GPK5</accession>
<gene>
    <name evidence="3" type="ORF">K4G66_21245</name>
</gene>
<reference evidence="3" key="2">
    <citation type="journal article" date="2024" name="Antonie Van Leeuwenhoek">
        <title>Roseihalotalea indica gen. nov., sp. nov., a halophilic Bacteroidetes from mesopelagic Southwest Indian Ocean with higher carbohydrate metabolic potential.</title>
        <authorList>
            <person name="Chen B."/>
            <person name="Zhang M."/>
            <person name="Lin D."/>
            <person name="Ye J."/>
            <person name="Tang K."/>
        </authorList>
    </citation>
    <scope>NUCLEOTIDE SEQUENCE</scope>
    <source>
        <strain evidence="3">TK19036</strain>
    </source>
</reference>
<dbReference type="AlphaFoldDB" id="A0AA49GPK5"/>
<dbReference type="EMBL" id="CP120682">
    <property type="protein sequence ID" value="WKN34904.1"/>
    <property type="molecule type" value="Genomic_DNA"/>
</dbReference>
<evidence type="ECO:0000256" key="1">
    <source>
        <dbReference type="SAM" id="Phobius"/>
    </source>
</evidence>
<feature type="domain" description="DUF6787" evidence="2">
    <location>
        <begin position="37"/>
        <end position="114"/>
    </location>
</feature>
<protein>
    <recommendedName>
        <fullName evidence="2">DUF6787 domain-containing protein</fullName>
    </recommendedName>
</protein>
<feature type="transmembrane region" description="Helical" evidence="1">
    <location>
        <begin position="72"/>
        <end position="101"/>
    </location>
</feature>